<dbReference type="AlphaFoldDB" id="A0AA36DLI8"/>
<dbReference type="GO" id="GO:0102389">
    <property type="term" value="F:polyprenol reductase activity"/>
    <property type="evidence" value="ECO:0007669"/>
    <property type="project" value="UniProtKB-UniRule"/>
</dbReference>
<dbReference type="GO" id="GO:0003865">
    <property type="term" value="F:3-oxo-5-alpha-steroid 4-dehydrogenase activity"/>
    <property type="evidence" value="ECO:0007669"/>
    <property type="project" value="TreeGrafter"/>
</dbReference>
<evidence type="ECO:0000313" key="12">
    <source>
        <dbReference type="Proteomes" id="UP001176961"/>
    </source>
</evidence>
<evidence type="ECO:0000256" key="5">
    <source>
        <dbReference type="ARBA" id="ARBA00023136"/>
    </source>
</evidence>
<feature type="transmembrane region" description="Helical" evidence="9">
    <location>
        <begin position="7"/>
        <end position="26"/>
    </location>
</feature>
<keyword evidence="3 9" id="KW-0812">Transmembrane</keyword>
<evidence type="ECO:0000256" key="6">
    <source>
        <dbReference type="ARBA" id="ARBA00046320"/>
    </source>
</evidence>
<accession>A0AA36DLI8</accession>
<keyword evidence="4 9" id="KW-1133">Transmembrane helix</keyword>
<dbReference type="GO" id="GO:0160198">
    <property type="term" value="F:polyprenal reductase activity"/>
    <property type="evidence" value="ECO:0007669"/>
    <property type="project" value="UniProtKB-EC"/>
</dbReference>
<keyword evidence="9" id="KW-0560">Oxidoreductase</keyword>
<evidence type="ECO:0000259" key="10">
    <source>
        <dbReference type="Pfam" id="PF02544"/>
    </source>
</evidence>
<evidence type="ECO:0000256" key="3">
    <source>
        <dbReference type="ARBA" id="ARBA00022692"/>
    </source>
</evidence>
<dbReference type="EC" id="1.3.1.94" evidence="2 9"/>
<proteinExistence type="inferred from homology"/>
<dbReference type="PROSITE" id="PS50244">
    <property type="entry name" value="S5A_REDUCTASE"/>
    <property type="match status" value="1"/>
</dbReference>
<dbReference type="InterPro" id="IPR039698">
    <property type="entry name" value="Dfg10/SRD5A3"/>
</dbReference>
<dbReference type="GO" id="GO:0006488">
    <property type="term" value="P:dolichol-linked oligosaccharide biosynthetic process"/>
    <property type="evidence" value="ECO:0007669"/>
    <property type="project" value="UniProtKB-UniRule"/>
</dbReference>
<dbReference type="EMBL" id="CATQJL010000001">
    <property type="protein sequence ID" value="CAJ0589818.1"/>
    <property type="molecule type" value="Genomic_DNA"/>
</dbReference>
<evidence type="ECO:0000256" key="2">
    <source>
        <dbReference type="ARBA" id="ARBA00012522"/>
    </source>
</evidence>
<dbReference type="PANTHER" id="PTHR14624:SF0">
    <property type="entry name" value="POLYPRENOL REDUCTASE"/>
    <property type="match status" value="1"/>
</dbReference>
<gene>
    <name evidence="11" type="ORF">CYNAS_LOCUS1801</name>
</gene>
<dbReference type="PANTHER" id="PTHR14624">
    <property type="entry name" value="DFG10 PROTEIN"/>
    <property type="match status" value="1"/>
</dbReference>
<comment type="subcellular location">
    <subcellularLocation>
        <location evidence="1">Endomembrane system</location>
        <topology evidence="1">Multi-pass membrane protein</topology>
    </subcellularLocation>
    <subcellularLocation>
        <location evidence="9">Endoplasmic reticulum membrane</location>
    </subcellularLocation>
</comment>
<keyword evidence="9" id="KW-0256">Endoplasmic reticulum</keyword>
<reference evidence="11" key="1">
    <citation type="submission" date="2023-07" db="EMBL/GenBank/DDBJ databases">
        <authorList>
            <consortium name="CYATHOMIX"/>
        </authorList>
    </citation>
    <scope>NUCLEOTIDE SEQUENCE</scope>
    <source>
        <strain evidence="11">N/A</strain>
    </source>
</reference>
<evidence type="ECO:0000256" key="1">
    <source>
        <dbReference type="ARBA" id="ARBA00004127"/>
    </source>
</evidence>
<comment type="caution">
    <text evidence="11">The sequence shown here is derived from an EMBL/GenBank/DDBJ whole genome shotgun (WGS) entry which is preliminary data.</text>
</comment>
<feature type="transmembrane region" description="Helical" evidence="9">
    <location>
        <begin position="174"/>
        <end position="196"/>
    </location>
</feature>
<protein>
    <recommendedName>
        <fullName evidence="7 9">Polyprenal reductase</fullName>
        <ecNumber evidence="2 9">1.3.1.94</ecNumber>
    </recommendedName>
</protein>
<feature type="transmembrane region" description="Helical" evidence="9">
    <location>
        <begin position="145"/>
        <end position="162"/>
    </location>
</feature>
<comment type="similarity">
    <text evidence="6 9">Belongs to the steroid 5-alpha reductase family. Polyprenal reductase subfamily.</text>
</comment>
<keyword evidence="5 9" id="KW-0472">Membrane</keyword>
<feature type="transmembrane region" description="Helical" evidence="9">
    <location>
        <begin position="62"/>
        <end position="80"/>
    </location>
</feature>
<evidence type="ECO:0000313" key="11">
    <source>
        <dbReference type="EMBL" id="CAJ0589818.1"/>
    </source>
</evidence>
<keyword evidence="9" id="KW-0521">NADP</keyword>
<dbReference type="GO" id="GO:0005789">
    <property type="term" value="C:endoplasmic reticulum membrane"/>
    <property type="evidence" value="ECO:0007669"/>
    <property type="project" value="UniProtKB-SubCell"/>
</dbReference>
<evidence type="ECO:0000256" key="7">
    <source>
        <dbReference type="ARBA" id="ARBA00047186"/>
    </source>
</evidence>
<feature type="transmembrane region" description="Helical" evidence="9">
    <location>
        <begin position="109"/>
        <end position="125"/>
    </location>
</feature>
<organism evidence="11 12">
    <name type="scientific">Cylicocyclus nassatus</name>
    <name type="common">Nematode worm</name>
    <dbReference type="NCBI Taxonomy" id="53992"/>
    <lineage>
        <taxon>Eukaryota</taxon>
        <taxon>Metazoa</taxon>
        <taxon>Ecdysozoa</taxon>
        <taxon>Nematoda</taxon>
        <taxon>Chromadorea</taxon>
        <taxon>Rhabditida</taxon>
        <taxon>Rhabditina</taxon>
        <taxon>Rhabditomorpha</taxon>
        <taxon>Strongyloidea</taxon>
        <taxon>Strongylidae</taxon>
        <taxon>Cylicocyclus</taxon>
    </lineage>
</organism>
<dbReference type="InterPro" id="IPR001104">
    <property type="entry name" value="3-oxo-5_a-steroid_4-DH_C"/>
</dbReference>
<name>A0AA36DLI8_CYLNA</name>
<dbReference type="Pfam" id="PF02544">
    <property type="entry name" value="Steroid_dh"/>
    <property type="match status" value="1"/>
</dbReference>
<evidence type="ECO:0000256" key="9">
    <source>
        <dbReference type="RuleBase" id="RU367081"/>
    </source>
</evidence>
<sequence length="301" mass="34404">MFPLLPFYLVTVTIGIAVACMLTLFFPSCPSIIPALTTYGVSALYLRDKIQIVRSISVPKRWFWHFYLLGCLCTISWLLYAETISHRMTAPTKALQAGLATLTRVKPQFNWSTTVVALSLILFHVTRRLWESLCISVYSDTTMNVFHYIVGLIHYAILPLAIVCESKGIADDRYGLVVAPSVLSTVQWIGVALFFVCNQQQHHIAKDFAALRRAPDGLISNYAHGICYGGWFDYVSCPHFLFEIGIYASLWLILPHAYSFQFLLIFVVVNQMFAAQITHRWYRRTFKNYPQDRKAIIPFLL</sequence>
<keyword evidence="12" id="KW-1185">Reference proteome</keyword>
<comment type="function">
    <text evidence="9">Plays a key role in early steps of protein N-linked glycosylation by being involved in the conversion of polyprenol into dolichol. Acts as a polyprenal reductase that mediates the reduction of polyprenal into dolichal in a NADP-dependent mechanism. Dolichols are required for the synthesis of dolichol-linked monosaccharides and the oligosaccharide precursor used for N-glycosylation.</text>
</comment>
<comment type="pathway">
    <text evidence="9">Protein modification; protein glycosylation.</text>
</comment>
<feature type="domain" description="3-oxo-5-alpha-steroid 4-dehydrogenase C-terminal" evidence="10">
    <location>
        <begin position="186"/>
        <end position="301"/>
    </location>
</feature>
<evidence type="ECO:0000256" key="4">
    <source>
        <dbReference type="ARBA" id="ARBA00022989"/>
    </source>
</evidence>
<dbReference type="GO" id="GO:0016095">
    <property type="term" value="P:polyprenol catabolic process"/>
    <property type="evidence" value="ECO:0007669"/>
    <property type="project" value="UniProtKB-UniRule"/>
</dbReference>
<comment type="catalytic activity">
    <reaction evidence="8 9">
        <text>a di-trans,poly-cis-dolichal + NADP(+) = a di-trans,poly-cis-polyprenal + NADPH + H(+)</text>
        <dbReference type="Rhea" id="RHEA:80727"/>
        <dbReference type="Rhea" id="RHEA-COMP:19536"/>
        <dbReference type="Rhea" id="RHEA-COMP:19537"/>
        <dbReference type="ChEBI" id="CHEBI:15378"/>
        <dbReference type="ChEBI" id="CHEBI:57783"/>
        <dbReference type="ChEBI" id="CHEBI:58349"/>
        <dbReference type="ChEBI" id="CHEBI:231623"/>
        <dbReference type="ChEBI" id="CHEBI:231637"/>
        <dbReference type="EC" id="1.3.1.94"/>
    </reaction>
    <physiologicalReaction direction="right-to-left" evidence="8 9">
        <dbReference type="Rhea" id="RHEA:80729"/>
    </physiologicalReaction>
</comment>
<evidence type="ECO:0000256" key="8">
    <source>
        <dbReference type="ARBA" id="ARBA00049427"/>
    </source>
</evidence>
<dbReference type="Proteomes" id="UP001176961">
    <property type="component" value="Unassembled WGS sequence"/>
</dbReference>